<feature type="region of interest" description="Disordered" evidence="1">
    <location>
        <begin position="307"/>
        <end position="330"/>
    </location>
</feature>
<name>A0A8J4GZM6_9CHLO</name>
<feature type="region of interest" description="Disordered" evidence="1">
    <location>
        <begin position="50"/>
        <end position="100"/>
    </location>
</feature>
<evidence type="ECO:0000313" key="2">
    <source>
        <dbReference type="EMBL" id="GIM16396.1"/>
    </source>
</evidence>
<organism evidence="2 3">
    <name type="scientific">Volvox reticuliferus</name>
    <dbReference type="NCBI Taxonomy" id="1737510"/>
    <lineage>
        <taxon>Eukaryota</taxon>
        <taxon>Viridiplantae</taxon>
        <taxon>Chlorophyta</taxon>
        <taxon>core chlorophytes</taxon>
        <taxon>Chlorophyceae</taxon>
        <taxon>CS clade</taxon>
        <taxon>Chlamydomonadales</taxon>
        <taxon>Volvocaceae</taxon>
        <taxon>Volvox</taxon>
    </lineage>
</organism>
<feature type="non-terminal residue" evidence="2">
    <location>
        <position position="482"/>
    </location>
</feature>
<feature type="compositionally biased region" description="Low complexity" evidence="1">
    <location>
        <begin position="246"/>
        <end position="260"/>
    </location>
</feature>
<dbReference type="Proteomes" id="UP000722791">
    <property type="component" value="Unassembled WGS sequence"/>
</dbReference>
<feature type="region of interest" description="Disordered" evidence="1">
    <location>
        <begin position="227"/>
        <end position="295"/>
    </location>
</feature>
<feature type="non-terminal residue" evidence="2">
    <location>
        <position position="1"/>
    </location>
</feature>
<dbReference type="AlphaFoldDB" id="A0A8J4GZM6"/>
<feature type="compositionally biased region" description="Low complexity" evidence="1">
    <location>
        <begin position="51"/>
        <end position="61"/>
    </location>
</feature>
<proteinExistence type="predicted"/>
<gene>
    <name evidence="2" type="ORF">Vretimale_18991</name>
</gene>
<feature type="compositionally biased region" description="Low complexity" evidence="1">
    <location>
        <begin position="307"/>
        <end position="318"/>
    </location>
</feature>
<accession>A0A8J4GZM6</accession>
<evidence type="ECO:0000256" key="1">
    <source>
        <dbReference type="SAM" id="MobiDB-lite"/>
    </source>
</evidence>
<reference evidence="2" key="1">
    <citation type="journal article" date="2021" name="Proc. Natl. Acad. Sci. U.S.A.">
        <title>Three genomes in the algal genus Volvox reveal the fate of a haploid sex-determining region after a transition to homothallism.</title>
        <authorList>
            <person name="Yamamoto K."/>
            <person name="Hamaji T."/>
            <person name="Kawai-Toyooka H."/>
            <person name="Matsuzaki R."/>
            <person name="Takahashi F."/>
            <person name="Nishimura Y."/>
            <person name="Kawachi M."/>
            <person name="Noguchi H."/>
            <person name="Minakuchi Y."/>
            <person name="Umen J.G."/>
            <person name="Toyoda A."/>
            <person name="Nozaki H."/>
        </authorList>
    </citation>
    <scope>NUCLEOTIDE SEQUENCE</scope>
    <source>
        <strain evidence="2">NIES-3785</strain>
    </source>
</reference>
<feature type="region of interest" description="Disordered" evidence="1">
    <location>
        <begin position="1"/>
        <end position="28"/>
    </location>
</feature>
<feature type="region of interest" description="Disordered" evidence="1">
    <location>
        <begin position="422"/>
        <end position="482"/>
    </location>
</feature>
<sequence>SAGSPDGMLSTAAAAAAGSSSWGRGDDGLRGACATQRTVVPRVASAVIPVGTDSANTSGTDGTDGGTGGGGGSRDSRRDSVADSSGIGGVSTAAARRGSTQQLSLHLGAMSTVRGGATRAPSAGGGDATTSAGDGAARAAALAAAAGGMANDSYLLLLTMSSELPQTCMLAGYAGVGGGLSTAGGGRRDHGTASLSGNNALLGWMISGGVALGSTPTNAMVVNTRHGQLPSNMDSNLVSASDLRPEGSTGAEGSTATTAAAKEDSGKQGGGLGSSRGQISPAAVATPPSTETSAVGAADAVPGLVQNHEQQQQQHEQNVAGDRSSSTVAAGRGGDVEAMLGVDWRIRASRAPLEPVAVEASEGAPCATSPADVPAPAPASMSTASMAATGAAAVVTAAGNRAGSLSEQLNRTRTCTHEAAAAGAKAGELTSQPTVDINSRLPAAGMPSIPLNNSTDCRPPTGGAAASSQQGSSGGLVSPSSP</sequence>
<comment type="caution">
    <text evidence="2">The sequence shown here is derived from an EMBL/GenBank/DDBJ whole genome shotgun (WGS) entry which is preliminary data.</text>
</comment>
<feature type="compositionally biased region" description="Gly residues" evidence="1">
    <location>
        <begin position="62"/>
        <end position="73"/>
    </location>
</feature>
<feature type="compositionally biased region" description="Low complexity" evidence="1">
    <location>
        <begin position="462"/>
        <end position="482"/>
    </location>
</feature>
<dbReference type="EMBL" id="BNCQ01000078">
    <property type="protein sequence ID" value="GIM16396.1"/>
    <property type="molecule type" value="Genomic_DNA"/>
</dbReference>
<feature type="compositionally biased region" description="Polar residues" evidence="1">
    <location>
        <begin position="227"/>
        <end position="239"/>
    </location>
</feature>
<evidence type="ECO:0000313" key="3">
    <source>
        <dbReference type="Proteomes" id="UP000722791"/>
    </source>
</evidence>
<protein>
    <submittedName>
        <fullName evidence="2">Uncharacterized protein</fullName>
    </submittedName>
</protein>